<protein>
    <submittedName>
        <fullName evidence="2">Uncharacterized protein</fullName>
    </submittedName>
</protein>
<sequence>MFYFFQKHYLNFRNFFYTQELKKYGVEYARSGDNFGLFTLVFFPCLYGLIISALIAVEFGFRYQFESENKEVIWTLILSGITIIFTYFIHRRLNFILVPKEEPKVQLEETQRKKYLRTYMAFGFGPLLFIFFLIFCFYF</sequence>
<evidence type="ECO:0000256" key="1">
    <source>
        <dbReference type="SAM" id="Phobius"/>
    </source>
</evidence>
<evidence type="ECO:0000313" key="2">
    <source>
        <dbReference type="EMBL" id="SHO63260.1"/>
    </source>
</evidence>
<evidence type="ECO:0000313" key="3">
    <source>
        <dbReference type="Proteomes" id="UP000184609"/>
    </source>
</evidence>
<reference evidence="3" key="1">
    <citation type="submission" date="2016-12" db="EMBL/GenBank/DDBJ databases">
        <authorList>
            <person name="Varghese N."/>
            <person name="Submissions S."/>
        </authorList>
    </citation>
    <scope>NUCLEOTIDE SEQUENCE [LARGE SCALE GENOMIC DNA]</scope>
    <source>
        <strain evidence="3">DSM 25035</strain>
    </source>
</reference>
<organism evidence="2 3">
    <name type="scientific">Algoriphagus zhangzhouensis</name>
    <dbReference type="NCBI Taxonomy" id="1073327"/>
    <lineage>
        <taxon>Bacteria</taxon>
        <taxon>Pseudomonadati</taxon>
        <taxon>Bacteroidota</taxon>
        <taxon>Cytophagia</taxon>
        <taxon>Cytophagales</taxon>
        <taxon>Cyclobacteriaceae</taxon>
        <taxon>Algoriphagus</taxon>
    </lineage>
</organism>
<dbReference type="RefSeq" id="WP_073572251.1">
    <property type="nucleotide sequence ID" value="NZ_FRXN01000003.1"/>
</dbReference>
<dbReference type="Proteomes" id="UP000184609">
    <property type="component" value="Unassembled WGS sequence"/>
</dbReference>
<keyword evidence="1" id="KW-1133">Transmembrane helix</keyword>
<proteinExistence type="predicted"/>
<feature type="transmembrane region" description="Helical" evidence="1">
    <location>
        <begin position="35"/>
        <end position="60"/>
    </location>
</feature>
<keyword evidence="1" id="KW-0472">Membrane</keyword>
<feature type="transmembrane region" description="Helical" evidence="1">
    <location>
        <begin position="72"/>
        <end position="90"/>
    </location>
</feature>
<name>A0A1M7ZEE4_9BACT</name>
<feature type="transmembrane region" description="Helical" evidence="1">
    <location>
        <begin position="119"/>
        <end position="138"/>
    </location>
</feature>
<dbReference type="AlphaFoldDB" id="A0A1M7ZEE4"/>
<gene>
    <name evidence="2" type="ORF">SAMN04488108_2633</name>
</gene>
<dbReference type="STRING" id="1073327.SAMN04488108_2633"/>
<keyword evidence="1" id="KW-0812">Transmembrane</keyword>
<keyword evidence="3" id="KW-1185">Reference proteome</keyword>
<dbReference type="EMBL" id="FRXN01000003">
    <property type="protein sequence ID" value="SHO63260.1"/>
    <property type="molecule type" value="Genomic_DNA"/>
</dbReference>
<accession>A0A1M7ZEE4</accession>